<evidence type="ECO:0000256" key="7">
    <source>
        <dbReference type="ARBA" id="ARBA00023136"/>
    </source>
</evidence>
<dbReference type="GO" id="GO:0009279">
    <property type="term" value="C:cell outer membrane"/>
    <property type="evidence" value="ECO:0007669"/>
    <property type="project" value="UniProtKB-SubCell"/>
</dbReference>
<dbReference type="Pfam" id="PF07715">
    <property type="entry name" value="Plug"/>
    <property type="match status" value="1"/>
</dbReference>
<keyword evidence="2 10" id="KW-0813">Transport</keyword>
<gene>
    <name evidence="15" type="ORF">LY01_01888</name>
</gene>
<evidence type="ECO:0000256" key="2">
    <source>
        <dbReference type="ARBA" id="ARBA00022448"/>
    </source>
</evidence>
<dbReference type="RefSeq" id="WP_104515561.1">
    <property type="nucleotide sequence ID" value="NZ_MQVW01000024.1"/>
</dbReference>
<sequence>MFTKQLVAMALFISFCYTNAQDCDLVLKGKIVDFHDSQPLELAQIYVVQLQKTYTSTGDGSYLIPDLCPGIYELSVSHFDCEIKKVSIEIVANKTLNIALEHHVNDLEQVKVIADVHDNHASTQSSTRINKETIQTYSGATLGDALSTVAGVSSLKTGNSVVKPIVHGLYGSRVAIVNDGLRQQDQEWGIEHAPNIDVNTASSIQVIKGASALRYGGDAIGGTILIEPSRIISKDTLNGHVILQGQTNGRGGTATTTVNNYRQSGWYQQATLTYKKLGDYDAPNYVLSNTGSETAAANLALGFKKFEYGASLKYSFYNTEIGILRASHIGNASDLVRSINSGEPTVINDFTHDIDVPKQEVAHHGIQLNAYKRFTGLGKLSLDYSFQFNNRKEFDIRRGDNAGRASLDIDLQTQNVSLYGLIDRFEKTTYEVGINYMNQVNSPDSSTGVRRLIPDYNANKAGAFASVTHLPSENWILDAGLRYDYYKIDADKFYLQSRWEDLGYDQQFPEFEVNEQGNQILTNPQFDYNLFAFTAGAKYLFDDHYDLAINLSTANRAPNPSELFSDGLHHALATIELGRLDLKKEQSFKINTTLHGNVGKLDFEINPYINLINDYVQLVPTGLETTTRGAFPVYQYEQIDARLYGIDASATYDFWIKKRSTEMNTTSNELVYNAVKLISFNTNFSYIHGTDSNSDVPLIDMPPAQWQNQLTWHDALVKNLDFKLSNQLVFQQNRFPDNNYEVSIPNDQGELITSTVDISSTPDSYNLWNAGLSYAFAKANTKINLTVNNLFNTKYRNYLNRQRFYADDVGRDIQLQILYNF</sequence>
<dbReference type="PANTHER" id="PTHR30069">
    <property type="entry name" value="TONB-DEPENDENT OUTER MEMBRANE RECEPTOR"/>
    <property type="match status" value="1"/>
</dbReference>
<dbReference type="OrthoDB" id="9795928at2"/>
<dbReference type="InterPro" id="IPR013784">
    <property type="entry name" value="Carb-bd-like_fold"/>
</dbReference>
<feature type="domain" description="TonB-dependent receptor-like beta-barrel" evidence="13">
    <location>
        <begin position="286"/>
        <end position="790"/>
    </location>
</feature>
<dbReference type="GO" id="GO:0044718">
    <property type="term" value="P:siderophore transmembrane transport"/>
    <property type="evidence" value="ECO:0007669"/>
    <property type="project" value="TreeGrafter"/>
</dbReference>
<dbReference type="Proteomes" id="UP000239002">
    <property type="component" value="Unassembled WGS sequence"/>
</dbReference>
<protein>
    <submittedName>
        <fullName evidence="15">Iron complex outermembrane receptor protein</fullName>
    </submittedName>
</protein>
<dbReference type="Pfam" id="PF00593">
    <property type="entry name" value="TonB_dep_Rec_b-barrel"/>
    <property type="match status" value="1"/>
</dbReference>
<evidence type="ECO:0000313" key="16">
    <source>
        <dbReference type="Proteomes" id="UP000239002"/>
    </source>
</evidence>
<keyword evidence="3 10" id="KW-1134">Transmembrane beta strand</keyword>
<feature type="chain" id="PRO_5015472182" evidence="12">
    <location>
        <begin position="21"/>
        <end position="821"/>
    </location>
</feature>
<reference evidence="15 16" key="1">
    <citation type="submission" date="2018-02" db="EMBL/GenBank/DDBJ databases">
        <title>Genomic Encyclopedia of Archaeal and Bacterial Type Strains, Phase II (KMG-II): from individual species to whole genera.</title>
        <authorList>
            <person name="Goeker M."/>
        </authorList>
    </citation>
    <scope>NUCLEOTIDE SEQUENCE [LARGE SCALE GENOMIC DNA]</scope>
    <source>
        <strain evidence="15 16">DSM 16809</strain>
    </source>
</reference>
<evidence type="ECO:0000259" key="13">
    <source>
        <dbReference type="Pfam" id="PF00593"/>
    </source>
</evidence>
<evidence type="ECO:0000256" key="3">
    <source>
        <dbReference type="ARBA" id="ARBA00022452"/>
    </source>
</evidence>
<evidence type="ECO:0000256" key="8">
    <source>
        <dbReference type="ARBA" id="ARBA00023170"/>
    </source>
</evidence>
<comment type="subcellular location">
    <subcellularLocation>
        <location evidence="1 10">Cell outer membrane</location>
        <topology evidence="1 10">Multi-pass membrane protein</topology>
    </subcellularLocation>
</comment>
<dbReference type="SUPFAM" id="SSF49452">
    <property type="entry name" value="Starch-binding domain-like"/>
    <property type="match status" value="1"/>
</dbReference>
<dbReference type="InterPro" id="IPR039426">
    <property type="entry name" value="TonB-dep_rcpt-like"/>
</dbReference>
<name>A0A2S6ILT0_9FLAO</name>
<proteinExistence type="inferred from homology"/>
<evidence type="ECO:0000313" key="15">
    <source>
        <dbReference type="EMBL" id="PPK95135.1"/>
    </source>
</evidence>
<evidence type="ECO:0000256" key="5">
    <source>
        <dbReference type="ARBA" id="ARBA00022729"/>
    </source>
</evidence>
<dbReference type="Gene3D" id="2.60.40.1120">
    <property type="entry name" value="Carboxypeptidase-like, regulatory domain"/>
    <property type="match status" value="1"/>
</dbReference>
<keyword evidence="9 10" id="KW-0998">Cell outer membrane</keyword>
<keyword evidence="8 15" id="KW-0675">Receptor</keyword>
<keyword evidence="4 10" id="KW-0812">Transmembrane</keyword>
<dbReference type="SUPFAM" id="SSF56935">
    <property type="entry name" value="Porins"/>
    <property type="match status" value="1"/>
</dbReference>
<dbReference type="InterPro" id="IPR012910">
    <property type="entry name" value="Plug_dom"/>
</dbReference>
<dbReference type="Pfam" id="PF13715">
    <property type="entry name" value="CarbopepD_reg_2"/>
    <property type="match status" value="1"/>
</dbReference>
<evidence type="ECO:0000256" key="4">
    <source>
        <dbReference type="ARBA" id="ARBA00022692"/>
    </source>
</evidence>
<keyword evidence="5 12" id="KW-0732">Signal</keyword>
<dbReference type="GO" id="GO:0015344">
    <property type="term" value="F:siderophore uptake transmembrane transporter activity"/>
    <property type="evidence" value="ECO:0007669"/>
    <property type="project" value="TreeGrafter"/>
</dbReference>
<keyword evidence="7 10" id="KW-0472">Membrane</keyword>
<dbReference type="PROSITE" id="PS52016">
    <property type="entry name" value="TONB_DEPENDENT_REC_3"/>
    <property type="match status" value="1"/>
</dbReference>
<evidence type="ECO:0000256" key="12">
    <source>
        <dbReference type="SAM" id="SignalP"/>
    </source>
</evidence>
<evidence type="ECO:0000256" key="10">
    <source>
        <dbReference type="PROSITE-ProRule" id="PRU01360"/>
    </source>
</evidence>
<dbReference type="Gene3D" id="2.170.130.10">
    <property type="entry name" value="TonB-dependent receptor, plug domain"/>
    <property type="match status" value="1"/>
</dbReference>
<feature type="signal peptide" evidence="12">
    <location>
        <begin position="1"/>
        <end position="20"/>
    </location>
</feature>
<dbReference type="EMBL" id="PTJE01000003">
    <property type="protein sequence ID" value="PPK95135.1"/>
    <property type="molecule type" value="Genomic_DNA"/>
</dbReference>
<keyword evidence="6 11" id="KW-0798">TonB box</keyword>
<keyword evidence="16" id="KW-1185">Reference proteome</keyword>
<comment type="similarity">
    <text evidence="10 11">Belongs to the TonB-dependent receptor family.</text>
</comment>
<feature type="domain" description="TonB-dependent receptor plug" evidence="14">
    <location>
        <begin position="121"/>
        <end position="223"/>
    </location>
</feature>
<evidence type="ECO:0000256" key="11">
    <source>
        <dbReference type="RuleBase" id="RU003357"/>
    </source>
</evidence>
<dbReference type="Gene3D" id="2.40.170.20">
    <property type="entry name" value="TonB-dependent receptor, beta-barrel domain"/>
    <property type="match status" value="1"/>
</dbReference>
<dbReference type="InterPro" id="IPR000531">
    <property type="entry name" value="Beta-barrel_TonB"/>
</dbReference>
<comment type="caution">
    <text evidence="15">The sequence shown here is derived from an EMBL/GenBank/DDBJ whole genome shotgun (WGS) entry which is preliminary data.</text>
</comment>
<dbReference type="PANTHER" id="PTHR30069:SF29">
    <property type="entry name" value="HEMOGLOBIN AND HEMOGLOBIN-HAPTOGLOBIN-BINDING PROTEIN 1-RELATED"/>
    <property type="match status" value="1"/>
</dbReference>
<accession>A0A2S6ILT0</accession>
<dbReference type="GO" id="GO:0030246">
    <property type="term" value="F:carbohydrate binding"/>
    <property type="evidence" value="ECO:0007669"/>
    <property type="project" value="InterPro"/>
</dbReference>
<evidence type="ECO:0000259" key="14">
    <source>
        <dbReference type="Pfam" id="PF07715"/>
    </source>
</evidence>
<dbReference type="InterPro" id="IPR036942">
    <property type="entry name" value="Beta-barrel_TonB_sf"/>
</dbReference>
<evidence type="ECO:0000256" key="1">
    <source>
        <dbReference type="ARBA" id="ARBA00004571"/>
    </source>
</evidence>
<organism evidence="15 16">
    <name type="scientific">Nonlabens xylanidelens</name>
    <dbReference type="NCBI Taxonomy" id="191564"/>
    <lineage>
        <taxon>Bacteria</taxon>
        <taxon>Pseudomonadati</taxon>
        <taxon>Bacteroidota</taxon>
        <taxon>Flavobacteriia</taxon>
        <taxon>Flavobacteriales</taxon>
        <taxon>Flavobacteriaceae</taxon>
        <taxon>Nonlabens</taxon>
    </lineage>
</organism>
<dbReference type="AlphaFoldDB" id="A0A2S6ILT0"/>
<evidence type="ECO:0000256" key="9">
    <source>
        <dbReference type="ARBA" id="ARBA00023237"/>
    </source>
</evidence>
<dbReference type="InterPro" id="IPR037066">
    <property type="entry name" value="Plug_dom_sf"/>
</dbReference>
<evidence type="ECO:0000256" key="6">
    <source>
        <dbReference type="ARBA" id="ARBA00023077"/>
    </source>
</evidence>